<evidence type="ECO:0000256" key="4">
    <source>
        <dbReference type="ARBA" id="ARBA00010459"/>
    </source>
</evidence>
<evidence type="ECO:0000256" key="17">
    <source>
        <dbReference type="SAM" id="Phobius"/>
    </source>
</evidence>
<evidence type="ECO:0000256" key="8">
    <source>
        <dbReference type="ARBA" id="ARBA00022787"/>
    </source>
</evidence>
<dbReference type="InterPro" id="IPR001129">
    <property type="entry name" value="Membr-assoc_MAPEG"/>
</dbReference>
<keyword evidence="11" id="KW-0007">Acetylation</keyword>
<feature type="transmembrane region" description="Helical" evidence="17">
    <location>
        <begin position="65"/>
        <end position="89"/>
    </location>
</feature>
<dbReference type="Gene3D" id="1.20.120.550">
    <property type="entry name" value="Membrane associated eicosanoid/glutathione metabolism-like domain"/>
    <property type="match status" value="1"/>
</dbReference>
<keyword evidence="10 17" id="KW-1133">Transmembrane helix</keyword>
<evidence type="ECO:0000256" key="10">
    <source>
        <dbReference type="ARBA" id="ARBA00022989"/>
    </source>
</evidence>
<evidence type="ECO:0000256" key="5">
    <source>
        <dbReference type="ARBA" id="ARBA00012452"/>
    </source>
</evidence>
<protein>
    <recommendedName>
        <fullName evidence="15">Microsomal glutathione S-transferase 1</fullName>
        <ecNumber evidence="5">2.5.1.18</ecNumber>
    </recommendedName>
</protein>
<evidence type="ECO:0000256" key="11">
    <source>
        <dbReference type="ARBA" id="ARBA00022990"/>
    </source>
</evidence>
<dbReference type="VEuPathDB" id="VectorBase:CSON003317"/>
<dbReference type="InterPro" id="IPR023352">
    <property type="entry name" value="MAPEG-like_dom_sf"/>
</dbReference>
<evidence type="ECO:0000256" key="15">
    <source>
        <dbReference type="ARBA" id="ARBA00039397"/>
    </source>
</evidence>
<evidence type="ECO:0000313" key="18">
    <source>
        <dbReference type="EMBL" id="SSX17756.1"/>
    </source>
</evidence>
<reference evidence="18" key="1">
    <citation type="submission" date="2018-07" db="EMBL/GenBank/DDBJ databases">
        <authorList>
            <person name="Quirk P.G."/>
            <person name="Krulwich T.A."/>
        </authorList>
    </citation>
    <scope>NUCLEOTIDE SEQUENCE</scope>
</reference>
<evidence type="ECO:0000256" key="3">
    <source>
        <dbReference type="ARBA" id="ARBA00004477"/>
    </source>
</evidence>
<dbReference type="EMBL" id="UFQT01000015">
    <property type="protein sequence ID" value="SSX17756.1"/>
    <property type="molecule type" value="Genomic_DNA"/>
</dbReference>
<evidence type="ECO:0000256" key="12">
    <source>
        <dbReference type="ARBA" id="ARBA00023128"/>
    </source>
</evidence>
<dbReference type="InterPro" id="IPR040162">
    <property type="entry name" value="MGST1-like"/>
</dbReference>
<gene>
    <name evidence="18" type="primary">CSON003317</name>
</gene>
<dbReference type="Pfam" id="PF01124">
    <property type="entry name" value="MAPEG"/>
    <property type="match status" value="1"/>
</dbReference>
<dbReference type="GO" id="GO:0005741">
    <property type="term" value="C:mitochondrial outer membrane"/>
    <property type="evidence" value="ECO:0007669"/>
    <property type="project" value="UniProtKB-SubCell"/>
</dbReference>
<dbReference type="EC" id="2.5.1.18" evidence="5"/>
<comment type="catalytic activity">
    <reaction evidence="16">
        <text>RX + glutathione = an S-substituted glutathione + a halide anion + H(+)</text>
        <dbReference type="Rhea" id="RHEA:16437"/>
        <dbReference type="ChEBI" id="CHEBI:15378"/>
        <dbReference type="ChEBI" id="CHEBI:16042"/>
        <dbReference type="ChEBI" id="CHEBI:17792"/>
        <dbReference type="ChEBI" id="CHEBI:57925"/>
        <dbReference type="ChEBI" id="CHEBI:90779"/>
        <dbReference type="EC" id="2.5.1.18"/>
    </reaction>
    <physiologicalReaction direction="left-to-right" evidence="16">
        <dbReference type="Rhea" id="RHEA:16438"/>
    </physiologicalReaction>
</comment>
<dbReference type="GO" id="GO:0005789">
    <property type="term" value="C:endoplasmic reticulum membrane"/>
    <property type="evidence" value="ECO:0007669"/>
    <property type="project" value="UniProtKB-SubCell"/>
</dbReference>
<proteinExistence type="inferred from homology"/>
<keyword evidence="13 17" id="KW-0472">Membrane</keyword>
<dbReference type="GO" id="GO:0004364">
    <property type="term" value="F:glutathione transferase activity"/>
    <property type="evidence" value="ECO:0007669"/>
    <property type="project" value="UniProtKB-EC"/>
</dbReference>
<accession>A0A336LIS8</accession>
<evidence type="ECO:0000256" key="1">
    <source>
        <dbReference type="ARBA" id="ARBA00003701"/>
    </source>
</evidence>
<keyword evidence="8" id="KW-1000">Mitochondrion outer membrane</keyword>
<dbReference type="PANTHER" id="PTHR10689:SF6">
    <property type="entry name" value="MICROSOMAL GLUTATHIONE S-TRANSFERASE 1"/>
    <property type="match status" value="1"/>
</dbReference>
<evidence type="ECO:0000256" key="13">
    <source>
        <dbReference type="ARBA" id="ARBA00023136"/>
    </source>
</evidence>
<dbReference type="SUPFAM" id="SSF161084">
    <property type="entry name" value="MAPEG domain-like"/>
    <property type="match status" value="1"/>
</dbReference>
<evidence type="ECO:0000256" key="9">
    <source>
        <dbReference type="ARBA" id="ARBA00022824"/>
    </source>
</evidence>
<evidence type="ECO:0000256" key="6">
    <source>
        <dbReference type="ARBA" id="ARBA00022679"/>
    </source>
</evidence>
<name>A0A336LIS8_CULSO</name>
<comment type="similarity">
    <text evidence="4">Belongs to the MAPEG family.</text>
</comment>
<keyword evidence="12" id="KW-0496">Mitochondrion</keyword>
<comment type="function">
    <text evidence="1">Conjugation of reduced glutathione to a wide number of exogenous and endogenous hydrophobic electrophiles.</text>
</comment>
<evidence type="ECO:0000256" key="7">
    <source>
        <dbReference type="ARBA" id="ARBA00022692"/>
    </source>
</evidence>
<sequence>MSNHTEIYQLISVKNDAFGTYAFWAGILVAISEEDLKIFRGGQVITDDPSVERARNAHRNDLENILPYLIIGFLFIFTDPNTTAAMWLYRIGAISRLLHTCVYAFVPVPQPARSICFFTTAGIMVYMSCLEYTNDTGKIIQNFHMSNNFKCMSIIKNNINLIHVNINNREE</sequence>
<organism evidence="18">
    <name type="scientific">Culicoides sonorensis</name>
    <name type="common">Biting midge</name>
    <dbReference type="NCBI Taxonomy" id="179676"/>
    <lineage>
        <taxon>Eukaryota</taxon>
        <taxon>Metazoa</taxon>
        <taxon>Ecdysozoa</taxon>
        <taxon>Arthropoda</taxon>
        <taxon>Hexapoda</taxon>
        <taxon>Insecta</taxon>
        <taxon>Pterygota</taxon>
        <taxon>Neoptera</taxon>
        <taxon>Endopterygota</taxon>
        <taxon>Diptera</taxon>
        <taxon>Nematocera</taxon>
        <taxon>Chironomoidea</taxon>
        <taxon>Ceratopogonidae</taxon>
        <taxon>Ceratopogoninae</taxon>
        <taxon>Culicoides</taxon>
        <taxon>Monoculicoides</taxon>
    </lineage>
</organism>
<dbReference type="PANTHER" id="PTHR10689">
    <property type="entry name" value="MICROSOMAL GLUTATHIONE S-TRANSFERASE 1"/>
    <property type="match status" value="1"/>
</dbReference>
<comment type="subunit">
    <text evidence="14">Homotrimer; The trimer binds only one molecule of glutathione.</text>
</comment>
<keyword evidence="7 17" id="KW-0812">Transmembrane</keyword>
<evidence type="ECO:0000256" key="16">
    <source>
        <dbReference type="ARBA" id="ARBA00049385"/>
    </source>
</evidence>
<keyword evidence="9" id="KW-0256">Endoplasmic reticulum</keyword>
<evidence type="ECO:0000256" key="14">
    <source>
        <dbReference type="ARBA" id="ARBA00038540"/>
    </source>
</evidence>
<comment type="subcellular location">
    <subcellularLocation>
        <location evidence="3">Endoplasmic reticulum membrane</location>
        <topology evidence="3">Multi-pass membrane protein</topology>
    </subcellularLocation>
    <subcellularLocation>
        <location evidence="2">Mitochondrion outer membrane</location>
    </subcellularLocation>
</comment>
<keyword evidence="6" id="KW-0808">Transferase</keyword>
<dbReference type="AlphaFoldDB" id="A0A336LIS8"/>
<evidence type="ECO:0000256" key="2">
    <source>
        <dbReference type="ARBA" id="ARBA00004294"/>
    </source>
</evidence>